<evidence type="ECO:0000259" key="1">
    <source>
        <dbReference type="Pfam" id="PF20767"/>
    </source>
</evidence>
<dbReference type="Gene3D" id="3.10.450.450">
    <property type="match status" value="1"/>
</dbReference>
<accession>A0A0V7ZGB1</accession>
<dbReference type="AlphaFoldDB" id="A0A0V7ZGB1"/>
<dbReference type="RefSeq" id="WP_027841274.1">
    <property type="nucleotide sequence ID" value="NZ_LMTZ01000137.1"/>
</dbReference>
<dbReference type="EMBL" id="LMTZ01000137">
    <property type="protein sequence ID" value="KST63490.1"/>
    <property type="molecule type" value="Genomic_DNA"/>
</dbReference>
<dbReference type="InterPro" id="IPR049289">
    <property type="entry name" value="DUF6839"/>
</dbReference>
<evidence type="ECO:0000313" key="3">
    <source>
        <dbReference type="Proteomes" id="UP000053372"/>
    </source>
</evidence>
<dbReference type="Proteomes" id="UP000053372">
    <property type="component" value="Unassembled WGS sequence"/>
</dbReference>
<protein>
    <recommendedName>
        <fullName evidence="1">DUF6839 domain-containing protein</fullName>
    </recommendedName>
</protein>
<name>A0A0V7ZGB1_9CYAN</name>
<reference evidence="2 3" key="1">
    <citation type="journal article" date="2015" name="Genome Announc.">
        <title>Draft Genome of the Euendolithic (true boring) Cyanobacterium Mastigocoleus testarum strain BC008.</title>
        <authorList>
            <person name="Guida B.S."/>
            <person name="Garcia-Pichel F."/>
        </authorList>
    </citation>
    <scope>NUCLEOTIDE SEQUENCE [LARGE SCALE GENOMIC DNA]</scope>
    <source>
        <strain evidence="2 3">BC008</strain>
    </source>
</reference>
<dbReference type="Pfam" id="PF20767">
    <property type="entry name" value="DUF6839"/>
    <property type="match status" value="1"/>
</dbReference>
<comment type="caution">
    <text evidence="2">The sequence shown here is derived from an EMBL/GenBank/DDBJ whole genome shotgun (WGS) entry which is preliminary data.</text>
</comment>
<gene>
    <name evidence="2" type="ORF">BC008_13585</name>
</gene>
<keyword evidence="3" id="KW-1185">Reference proteome</keyword>
<proteinExistence type="predicted"/>
<dbReference type="InterPro" id="IPR049290">
    <property type="entry name" value="TTMA177-like"/>
</dbReference>
<organism evidence="2 3">
    <name type="scientific">Mastigocoleus testarum BC008</name>
    <dbReference type="NCBI Taxonomy" id="371196"/>
    <lineage>
        <taxon>Bacteria</taxon>
        <taxon>Bacillati</taxon>
        <taxon>Cyanobacteriota</taxon>
        <taxon>Cyanophyceae</taxon>
        <taxon>Nostocales</taxon>
        <taxon>Hapalosiphonaceae</taxon>
        <taxon>Mastigocoleus</taxon>
    </lineage>
</organism>
<feature type="domain" description="DUF6839" evidence="1">
    <location>
        <begin position="1"/>
        <end position="58"/>
    </location>
</feature>
<evidence type="ECO:0000313" key="2">
    <source>
        <dbReference type="EMBL" id="KST63490.1"/>
    </source>
</evidence>
<sequence length="75" mass="8253">MKNYTVGDFQAGENILLVTDSQDIQAVANHCNFDASSYGFLLVKVADNDSWETYASVYASEFLVPAVNCQVNKIV</sequence>